<dbReference type="CDD" id="cd00338">
    <property type="entry name" value="Ser_Recombinase"/>
    <property type="match status" value="1"/>
</dbReference>
<dbReference type="Pfam" id="PF00239">
    <property type="entry name" value="Resolvase"/>
    <property type="match status" value="1"/>
</dbReference>
<comment type="caution">
    <text evidence="2">The sequence shown here is derived from an EMBL/GenBank/DDBJ whole genome shotgun (WGS) entry which is preliminary data.</text>
</comment>
<dbReference type="InterPro" id="IPR036162">
    <property type="entry name" value="Resolvase-like_N_sf"/>
</dbReference>
<evidence type="ECO:0000313" key="2">
    <source>
        <dbReference type="EMBL" id="PRX97894.1"/>
    </source>
</evidence>
<gene>
    <name evidence="2" type="ORF">CLV72_105247</name>
</gene>
<dbReference type="Pfam" id="PF07508">
    <property type="entry name" value="Recombinase"/>
    <property type="match status" value="1"/>
</dbReference>
<evidence type="ECO:0000313" key="3">
    <source>
        <dbReference type="Proteomes" id="UP000237846"/>
    </source>
</evidence>
<organism evidence="2 3">
    <name type="scientific">Allonocardiopsis opalescens</name>
    <dbReference type="NCBI Taxonomy" id="1144618"/>
    <lineage>
        <taxon>Bacteria</taxon>
        <taxon>Bacillati</taxon>
        <taxon>Actinomycetota</taxon>
        <taxon>Actinomycetes</taxon>
        <taxon>Streptosporangiales</taxon>
        <taxon>Allonocardiopsis</taxon>
    </lineage>
</organism>
<dbReference type="PANTHER" id="PTHR30461:SF23">
    <property type="entry name" value="DNA RECOMBINASE-RELATED"/>
    <property type="match status" value="1"/>
</dbReference>
<dbReference type="Gene3D" id="3.90.1750.20">
    <property type="entry name" value="Putative Large Serine Recombinase, Chain B, Domain 2"/>
    <property type="match status" value="1"/>
</dbReference>
<dbReference type="InterPro" id="IPR050639">
    <property type="entry name" value="SSR_resolvase"/>
</dbReference>
<dbReference type="OrthoDB" id="9785707at2"/>
<dbReference type="GO" id="GO:0003677">
    <property type="term" value="F:DNA binding"/>
    <property type="evidence" value="ECO:0007669"/>
    <property type="project" value="InterPro"/>
</dbReference>
<dbReference type="InterPro" id="IPR011109">
    <property type="entry name" value="DNA_bind_recombinase_dom"/>
</dbReference>
<dbReference type="PANTHER" id="PTHR30461">
    <property type="entry name" value="DNA-INVERTASE FROM LAMBDOID PROPHAGE"/>
    <property type="match status" value="1"/>
</dbReference>
<keyword evidence="3" id="KW-1185">Reference proteome</keyword>
<dbReference type="InterPro" id="IPR025827">
    <property type="entry name" value="Zn_ribbon_recom_dom"/>
</dbReference>
<feature type="domain" description="Recombinase" evidence="1">
    <location>
        <begin position="164"/>
        <end position="327"/>
    </location>
</feature>
<dbReference type="Proteomes" id="UP000237846">
    <property type="component" value="Unassembled WGS sequence"/>
</dbReference>
<sequence length="446" mass="49790">MVRFAFVGRVSTEDLQDPASSRQWQLARAGDLVEKAGGEIVAEFFDVGQSRAVAWPQRLEGGRLLAALEDPRRGFEAVVVGEPQRVFYDNQYALTFPLFVHFGVQLWVPEIGGAVDPDSEAHNLIMSMYAGMSKAERRRIQLRVRTAMAAQAELEGRFLGGRPPYGYRLVDAGPHPRPDLAALGARLHRLDLDSETAPVVRRIFALRLAGYGARRIVNKLNSEGVLCPSAYDRARNRHRSADGWSVGTVLAILANPRYTGHQVWNKQSKAETLLDVRNVGLGTRTVSRWNPGEKWVYSREAVHPAIVSTADFRRAQTTPATRGPQRTYLLRGLLRCGLCGRGLEGAWNNGRANYRCQAVRAAEHVVADKRRNVFVREDTVLARLGGLLIRALTPPGDRFEEITIPRDLPEQADLCRELALTLIYDPVAQTLRADRGDNERIIAYLR</sequence>
<name>A0A2T0Q271_9ACTN</name>
<evidence type="ECO:0000259" key="1">
    <source>
        <dbReference type="PROSITE" id="PS51737"/>
    </source>
</evidence>
<dbReference type="SUPFAM" id="SSF53041">
    <property type="entry name" value="Resolvase-like"/>
    <property type="match status" value="1"/>
</dbReference>
<dbReference type="EMBL" id="PVZC01000005">
    <property type="protein sequence ID" value="PRX97894.1"/>
    <property type="molecule type" value="Genomic_DNA"/>
</dbReference>
<dbReference type="PROSITE" id="PS51737">
    <property type="entry name" value="RECOMBINASE_DNA_BIND"/>
    <property type="match status" value="1"/>
</dbReference>
<dbReference type="AlphaFoldDB" id="A0A2T0Q271"/>
<dbReference type="Pfam" id="PF13408">
    <property type="entry name" value="Zn_ribbon_recom"/>
    <property type="match status" value="1"/>
</dbReference>
<dbReference type="InterPro" id="IPR038109">
    <property type="entry name" value="DNA_bind_recomb_sf"/>
</dbReference>
<dbReference type="InterPro" id="IPR006119">
    <property type="entry name" value="Resolv_N"/>
</dbReference>
<proteinExistence type="predicted"/>
<protein>
    <submittedName>
        <fullName evidence="2">DNA invertase Pin-like site-specific DNA recombinase</fullName>
    </submittedName>
</protein>
<dbReference type="GO" id="GO:0000150">
    <property type="term" value="F:DNA strand exchange activity"/>
    <property type="evidence" value="ECO:0007669"/>
    <property type="project" value="InterPro"/>
</dbReference>
<accession>A0A2T0Q271</accession>
<reference evidence="2 3" key="1">
    <citation type="submission" date="2018-03" db="EMBL/GenBank/DDBJ databases">
        <title>Genomic Encyclopedia of Archaeal and Bacterial Type Strains, Phase II (KMG-II): from individual species to whole genera.</title>
        <authorList>
            <person name="Goeker M."/>
        </authorList>
    </citation>
    <scope>NUCLEOTIDE SEQUENCE [LARGE SCALE GENOMIC DNA]</scope>
    <source>
        <strain evidence="2 3">DSM 45601</strain>
    </source>
</reference>
<dbReference type="SMART" id="SM00857">
    <property type="entry name" value="Resolvase"/>
    <property type="match status" value="1"/>
</dbReference>
<dbReference type="Gene3D" id="3.40.50.1390">
    <property type="entry name" value="Resolvase, N-terminal catalytic domain"/>
    <property type="match status" value="1"/>
</dbReference>